<keyword evidence="1" id="KW-0732">Signal</keyword>
<evidence type="ECO:0000313" key="3">
    <source>
        <dbReference type="Proteomes" id="UP001163850"/>
    </source>
</evidence>
<evidence type="ECO:0000256" key="1">
    <source>
        <dbReference type="SAM" id="SignalP"/>
    </source>
</evidence>
<gene>
    <name evidence="2" type="ORF">F5890DRAFT_320567</name>
</gene>
<protein>
    <recommendedName>
        <fullName evidence="4">Secreted protein</fullName>
    </recommendedName>
</protein>
<dbReference type="EMBL" id="MU802049">
    <property type="protein sequence ID" value="KAJ3982748.1"/>
    <property type="molecule type" value="Genomic_DNA"/>
</dbReference>
<comment type="caution">
    <text evidence="2">The sequence shown here is derived from an EMBL/GenBank/DDBJ whole genome shotgun (WGS) entry which is preliminary data.</text>
</comment>
<organism evidence="2 3">
    <name type="scientific">Lentinula detonsa</name>
    <dbReference type="NCBI Taxonomy" id="2804962"/>
    <lineage>
        <taxon>Eukaryota</taxon>
        <taxon>Fungi</taxon>
        <taxon>Dikarya</taxon>
        <taxon>Basidiomycota</taxon>
        <taxon>Agaricomycotina</taxon>
        <taxon>Agaricomycetes</taxon>
        <taxon>Agaricomycetidae</taxon>
        <taxon>Agaricales</taxon>
        <taxon>Marasmiineae</taxon>
        <taxon>Omphalotaceae</taxon>
        <taxon>Lentinula</taxon>
    </lineage>
</organism>
<reference evidence="2" key="1">
    <citation type="submission" date="2022-08" db="EMBL/GenBank/DDBJ databases">
        <authorList>
            <consortium name="DOE Joint Genome Institute"/>
            <person name="Min B."/>
            <person name="Riley R."/>
            <person name="Sierra-Patev S."/>
            <person name="Naranjo-Ortiz M."/>
            <person name="Looney B."/>
            <person name="Konkel Z."/>
            <person name="Slot J.C."/>
            <person name="Sakamoto Y."/>
            <person name="Steenwyk J.L."/>
            <person name="Rokas A."/>
            <person name="Carro J."/>
            <person name="Camarero S."/>
            <person name="Ferreira P."/>
            <person name="Molpeceres G."/>
            <person name="Ruiz-Duenas F.J."/>
            <person name="Serrano A."/>
            <person name="Henrissat B."/>
            <person name="Drula E."/>
            <person name="Hughes K.W."/>
            <person name="Mata J.L."/>
            <person name="Ishikawa N.K."/>
            <person name="Vargas-Isla R."/>
            <person name="Ushijima S."/>
            <person name="Smith C.A."/>
            <person name="Ahrendt S."/>
            <person name="Andreopoulos W."/>
            <person name="He G."/>
            <person name="Labutti K."/>
            <person name="Lipzen A."/>
            <person name="Ng V."/>
            <person name="Sandor L."/>
            <person name="Barry K."/>
            <person name="Martinez A.T."/>
            <person name="Xiao Y."/>
            <person name="Gibbons J.G."/>
            <person name="Terashima K."/>
            <person name="Hibbett D.S."/>
            <person name="Grigoriev I.V."/>
        </authorList>
    </citation>
    <scope>NUCLEOTIDE SEQUENCE</scope>
    <source>
        <strain evidence="2">TFB7829</strain>
    </source>
</reference>
<proteinExistence type="predicted"/>
<name>A0AA38PWV7_9AGAR</name>
<sequence>MTLSWCSGSSCFWSFCVSTDLSAIGAVTEIPCFPSFWCGFVASASKPIVRGGPGWCCILPAVQAYGEFKENSKKMTCPYLRRCSISLFFSSGHSRIKLKPY</sequence>
<evidence type="ECO:0008006" key="4">
    <source>
        <dbReference type="Google" id="ProtNLM"/>
    </source>
</evidence>
<feature type="signal peptide" evidence="1">
    <location>
        <begin position="1"/>
        <end position="18"/>
    </location>
</feature>
<feature type="chain" id="PRO_5041326852" description="Secreted protein" evidence="1">
    <location>
        <begin position="19"/>
        <end position="101"/>
    </location>
</feature>
<dbReference type="AlphaFoldDB" id="A0AA38PWV7"/>
<evidence type="ECO:0000313" key="2">
    <source>
        <dbReference type="EMBL" id="KAJ3982748.1"/>
    </source>
</evidence>
<dbReference type="Proteomes" id="UP001163850">
    <property type="component" value="Unassembled WGS sequence"/>
</dbReference>
<accession>A0AA38PWV7</accession>